<evidence type="ECO:0000256" key="6">
    <source>
        <dbReference type="ARBA" id="ARBA00023001"/>
    </source>
</evidence>
<dbReference type="OrthoDB" id="3496539at2759"/>
<evidence type="ECO:0000259" key="16">
    <source>
        <dbReference type="Pfam" id="PF03443"/>
    </source>
</evidence>
<evidence type="ECO:0000256" key="4">
    <source>
        <dbReference type="ARBA" id="ARBA00022723"/>
    </source>
</evidence>
<keyword evidence="5" id="KW-0732">Signal</keyword>
<evidence type="ECO:0000256" key="11">
    <source>
        <dbReference type="ARBA" id="ARBA00023277"/>
    </source>
</evidence>
<dbReference type="GO" id="GO:0046872">
    <property type="term" value="F:metal ion binding"/>
    <property type="evidence" value="ECO:0007669"/>
    <property type="project" value="UniProtKB-KW"/>
</dbReference>
<evidence type="ECO:0000256" key="8">
    <source>
        <dbReference type="ARBA" id="ARBA00023008"/>
    </source>
</evidence>
<accession>A0A1W2TM24</accession>
<keyword evidence="10" id="KW-1015">Disulfide bond</keyword>
<name>A0A1W2TM24_ROSNE</name>
<dbReference type="EC" id="1.14.99.56" evidence="15"/>
<dbReference type="Gene3D" id="2.70.50.70">
    <property type="match status" value="1"/>
</dbReference>
<comment type="catalytic activity">
    <reaction evidence="14">
        <text>[(1-&gt;4)-beta-D-glucosyl]n+m + reduced acceptor + O2 = 4-dehydro-beta-D-glucosyl-[(1-&gt;4)-beta-D-glucosyl]n-1 + [(1-&gt;4)-beta-D-glucosyl]m + acceptor + H2O.</text>
        <dbReference type="EC" id="1.14.99.56"/>
    </reaction>
</comment>
<evidence type="ECO:0000256" key="12">
    <source>
        <dbReference type="ARBA" id="ARBA00023326"/>
    </source>
</evidence>
<proteinExistence type="inferred from homology"/>
<dbReference type="GO" id="GO:0030245">
    <property type="term" value="P:cellulose catabolic process"/>
    <property type="evidence" value="ECO:0007669"/>
    <property type="project" value="UniProtKB-KW"/>
</dbReference>
<comment type="cofactor">
    <cofactor evidence="1">
        <name>Cu(2+)</name>
        <dbReference type="ChEBI" id="CHEBI:29036"/>
    </cofactor>
</comment>
<evidence type="ECO:0000256" key="2">
    <source>
        <dbReference type="ARBA" id="ARBA00004613"/>
    </source>
</evidence>
<evidence type="ECO:0000256" key="7">
    <source>
        <dbReference type="ARBA" id="ARBA00023002"/>
    </source>
</evidence>
<dbReference type="GO" id="GO:0004497">
    <property type="term" value="F:monooxygenase activity"/>
    <property type="evidence" value="ECO:0007669"/>
    <property type="project" value="UniProtKB-KW"/>
</dbReference>
<feature type="domain" description="Auxiliary Activity family 9 catalytic" evidence="16">
    <location>
        <begin position="5"/>
        <end position="81"/>
    </location>
</feature>
<evidence type="ECO:0000256" key="1">
    <source>
        <dbReference type="ARBA" id="ARBA00001973"/>
    </source>
</evidence>
<dbReference type="InterPro" id="IPR049892">
    <property type="entry name" value="AA9"/>
</dbReference>
<evidence type="ECO:0000256" key="13">
    <source>
        <dbReference type="ARBA" id="ARBA00044502"/>
    </source>
</evidence>
<evidence type="ECO:0000256" key="15">
    <source>
        <dbReference type="ARBA" id="ARBA00047174"/>
    </source>
</evidence>
<dbReference type="Proteomes" id="UP000054516">
    <property type="component" value="Unassembled WGS sequence"/>
</dbReference>
<keyword evidence="6" id="KW-0136">Cellulose degradation</keyword>
<sequence length="133" mass="14327">MEMTDDIAFKIPERTPRGQYLLRLDLVNTGVTQSGFAEFPAQLYATCAQIEVETDGGGGGELPKGVQIPEALAHSSPGMATILAMYQSRMLDGDYVCPGGALWDGVDYVQDKPIGFLLCPRSQALIGIYLSLL</sequence>
<evidence type="ECO:0000256" key="10">
    <source>
        <dbReference type="ARBA" id="ARBA00023157"/>
    </source>
</evidence>
<evidence type="ECO:0000256" key="14">
    <source>
        <dbReference type="ARBA" id="ARBA00045077"/>
    </source>
</evidence>
<keyword evidence="18" id="KW-1185">Reference proteome</keyword>
<reference evidence="17" key="1">
    <citation type="submission" date="2016-03" db="EMBL/GenBank/DDBJ databases">
        <title>Draft genome sequence of Rosellinia necatrix.</title>
        <authorList>
            <person name="Kanematsu S."/>
        </authorList>
    </citation>
    <scope>NUCLEOTIDE SEQUENCE [LARGE SCALE GENOMIC DNA]</scope>
    <source>
        <strain evidence="17">W97</strain>
    </source>
</reference>
<keyword evidence="3" id="KW-0964">Secreted</keyword>
<dbReference type="PANTHER" id="PTHR33353:SF10">
    <property type="entry name" value="ENDO-BETA-1,4-GLUCANASE D"/>
    <property type="match status" value="1"/>
</dbReference>
<protein>
    <recommendedName>
        <fullName evidence="15">lytic cellulose monooxygenase (C4-dehydrogenating)</fullName>
        <ecNumber evidence="15">1.14.99.56</ecNumber>
    </recommendedName>
</protein>
<dbReference type="AlphaFoldDB" id="A0A1W2TM24"/>
<evidence type="ECO:0000256" key="9">
    <source>
        <dbReference type="ARBA" id="ARBA00023033"/>
    </source>
</evidence>
<keyword evidence="4" id="KW-0479">Metal-binding</keyword>
<keyword evidence="8" id="KW-0186">Copper</keyword>
<keyword evidence="12" id="KW-0624">Polysaccharide degradation</keyword>
<evidence type="ECO:0000256" key="3">
    <source>
        <dbReference type="ARBA" id="ARBA00022525"/>
    </source>
</evidence>
<evidence type="ECO:0000313" key="18">
    <source>
        <dbReference type="Proteomes" id="UP000054516"/>
    </source>
</evidence>
<evidence type="ECO:0000256" key="5">
    <source>
        <dbReference type="ARBA" id="ARBA00022729"/>
    </source>
</evidence>
<dbReference type="GO" id="GO:0005576">
    <property type="term" value="C:extracellular region"/>
    <property type="evidence" value="ECO:0007669"/>
    <property type="project" value="UniProtKB-SubCell"/>
</dbReference>
<dbReference type="Pfam" id="PF03443">
    <property type="entry name" value="AA9"/>
    <property type="match status" value="1"/>
</dbReference>
<gene>
    <name evidence="17" type="ORF">SAMD00023353_4000010</name>
</gene>
<keyword evidence="9" id="KW-0503">Monooxygenase</keyword>
<dbReference type="PANTHER" id="PTHR33353">
    <property type="entry name" value="PUTATIVE (AFU_ORTHOLOGUE AFUA_1G12560)-RELATED"/>
    <property type="match status" value="1"/>
</dbReference>
<comment type="subcellular location">
    <subcellularLocation>
        <location evidence="2">Secreted</location>
    </subcellularLocation>
</comment>
<dbReference type="InterPro" id="IPR005103">
    <property type="entry name" value="AA9_LPMO"/>
</dbReference>
<evidence type="ECO:0000313" key="17">
    <source>
        <dbReference type="EMBL" id="GAP89374.2"/>
    </source>
</evidence>
<keyword evidence="7" id="KW-0560">Oxidoreductase</keyword>
<comment type="similarity">
    <text evidence="13">Belongs to the polysaccharide monooxygenase AA9 family.</text>
</comment>
<organism evidence="17">
    <name type="scientific">Rosellinia necatrix</name>
    <name type="common">White root-rot fungus</name>
    <dbReference type="NCBI Taxonomy" id="77044"/>
    <lineage>
        <taxon>Eukaryota</taxon>
        <taxon>Fungi</taxon>
        <taxon>Dikarya</taxon>
        <taxon>Ascomycota</taxon>
        <taxon>Pezizomycotina</taxon>
        <taxon>Sordariomycetes</taxon>
        <taxon>Xylariomycetidae</taxon>
        <taxon>Xylariales</taxon>
        <taxon>Xylariaceae</taxon>
        <taxon>Rosellinia</taxon>
    </lineage>
</organism>
<dbReference type="EMBL" id="DF977485">
    <property type="protein sequence ID" value="GAP89374.2"/>
    <property type="molecule type" value="Genomic_DNA"/>
</dbReference>
<keyword evidence="11" id="KW-0119">Carbohydrate metabolism</keyword>